<evidence type="ECO:0000313" key="7">
    <source>
        <dbReference type="RefSeq" id="XP_071908352.1"/>
    </source>
</evidence>
<evidence type="ECO:0000256" key="4">
    <source>
        <dbReference type="ARBA" id="ARBA00023136"/>
    </source>
</evidence>
<keyword evidence="6" id="KW-1185">Reference proteome</keyword>
<keyword evidence="3 5" id="KW-1133">Transmembrane helix</keyword>
<evidence type="ECO:0000313" key="8">
    <source>
        <dbReference type="RefSeq" id="XP_071908356.1"/>
    </source>
</evidence>
<dbReference type="SUPFAM" id="SSF81338">
    <property type="entry name" value="Aquaporin-like"/>
    <property type="match status" value="1"/>
</dbReference>
<feature type="transmembrane region" description="Helical" evidence="5">
    <location>
        <begin position="36"/>
        <end position="56"/>
    </location>
</feature>
<comment type="subcellular location">
    <subcellularLocation>
        <location evidence="1">Membrane</location>
        <topology evidence="1">Multi-pass membrane protein</topology>
    </subcellularLocation>
</comment>
<evidence type="ECO:0000313" key="6">
    <source>
        <dbReference type="Proteomes" id="UP001652660"/>
    </source>
</evidence>
<evidence type="ECO:0000256" key="3">
    <source>
        <dbReference type="ARBA" id="ARBA00022989"/>
    </source>
</evidence>
<protein>
    <submittedName>
        <fullName evidence="7 8">Uncharacterized protein isoform X4</fullName>
    </submittedName>
</protein>
<dbReference type="PANTHER" id="PTHR45687">
    <property type="entry name" value="AQUAPORIN OR AQUAGLYCEROPORIN RELATED"/>
    <property type="match status" value="1"/>
</dbReference>
<sequence>MCSVTTLLQWPTALTGMEMPVIQVQKYRIWLLAKNILAPLPIGFAVFLVQLASIPVTGTGIDPARSLGVAIIFNRNLGWNDHVSKPIMIVSSCSQYLFIFLAK</sequence>
<keyword evidence="4 5" id="KW-0472">Membrane</keyword>
<dbReference type="GeneID" id="113698372"/>
<dbReference type="Proteomes" id="UP001652660">
    <property type="component" value="Chromosome 1e"/>
</dbReference>
<evidence type="ECO:0000256" key="5">
    <source>
        <dbReference type="SAM" id="Phobius"/>
    </source>
</evidence>
<dbReference type="InterPro" id="IPR034294">
    <property type="entry name" value="Aquaporin_transptr"/>
</dbReference>
<evidence type="ECO:0000256" key="1">
    <source>
        <dbReference type="ARBA" id="ARBA00004141"/>
    </source>
</evidence>
<reference evidence="7 8" key="2">
    <citation type="submission" date="2025-05" db="UniProtKB">
        <authorList>
            <consortium name="RefSeq"/>
        </authorList>
    </citation>
    <scope>IDENTIFICATION</scope>
    <source>
        <tissue evidence="7 8">Leaves</tissue>
    </source>
</reference>
<dbReference type="Pfam" id="PF00230">
    <property type="entry name" value="MIP"/>
    <property type="match status" value="1"/>
</dbReference>
<reference evidence="6" key="1">
    <citation type="journal article" date="2025" name="Foods">
        <title>Unveiling the Microbial Signatures of Arabica Coffee Cherries: Insights into Ripeness Specific Diversity, Functional Traits, and Implications for Quality and Safety.</title>
        <authorList>
            <consortium name="RefSeq"/>
            <person name="Tenea G.N."/>
            <person name="Cifuentes V."/>
            <person name="Reyes P."/>
            <person name="Cevallos-Vallejos M."/>
        </authorList>
    </citation>
    <scope>NUCLEOTIDE SEQUENCE [LARGE SCALE GENOMIC DNA]</scope>
</reference>
<proteinExistence type="predicted"/>
<dbReference type="Gene3D" id="1.20.1080.10">
    <property type="entry name" value="Glycerol uptake facilitator protein"/>
    <property type="match status" value="1"/>
</dbReference>
<dbReference type="RefSeq" id="XP_071908352.1">
    <property type="nucleotide sequence ID" value="XM_072052251.1"/>
</dbReference>
<name>A0ABM4UM54_COFAR</name>
<dbReference type="RefSeq" id="XP_071908356.1">
    <property type="nucleotide sequence ID" value="XM_072052255.1"/>
</dbReference>
<gene>
    <name evidence="7 8" type="primary">LOC113698372</name>
</gene>
<accession>A0ABM4UM54</accession>
<dbReference type="InterPro" id="IPR023271">
    <property type="entry name" value="Aquaporin-like"/>
</dbReference>
<keyword evidence="2 5" id="KW-0812">Transmembrane</keyword>
<evidence type="ECO:0000256" key="2">
    <source>
        <dbReference type="ARBA" id="ARBA00022692"/>
    </source>
</evidence>
<organism evidence="6 7">
    <name type="scientific">Coffea arabica</name>
    <name type="common">Arabian coffee</name>
    <dbReference type="NCBI Taxonomy" id="13443"/>
    <lineage>
        <taxon>Eukaryota</taxon>
        <taxon>Viridiplantae</taxon>
        <taxon>Streptophyta</taxon>
        <taxon>Embryophyta</taxon>
        <taxon>Tracheophyta</taxon>
        <taxon>Spermatophyta</taxon>
        <taxon>Magnoliopsida</taxon>
        <taxon>eudicotyledons</taxon>
        <taxon>Gunneridae</taxon>
        <taxon>Pentapetalae</taxon>
        <taxon>asterids</taxon>
        <taxon>lamiids</taxon>
        <taxon>Gentianales</taxon>
        <taxon>Rubiaceae</taxon>
        <taxon>Ixoroideae</taxon>
        <taxon>Gardenieae complex</taxon>
        <taxon>Bertiereae - Coffeeae clade</taxon>
        <taxon>Coffeeae</taxon>
        <taxon>Coffea</taxon>
    </lineage>
</organism>
<dbReference type="InterPro" id="IPR000425">
    <property type="entry name" value="MIP"/>
</dbReference>